<feature type="transmembrane region" description="Helical" evidence="1">
    <location>
        <begin position="120"/>
        <end position="140"/>
    </location>
</feature>
<dbReference type="InterPro" id="IPR012171">
    <property type="entry name" value="Fatty_acid_desaturase"/>
</dbReference>
<gene>
    <name evidence="3" type="ORF">NP233_g1776</name>
</gene>
<protein>
    <recommendedName>
        <fullName evidence="2">Fatty acid desaturase domain-containing protein</fullName>
    </recommendedName>
</protein>
<dbReference type="InterPro" id="IPR005804">
    <property type="entry name" value="FA_desaturase_dom"/>
</dbReference>
<comment type="caution">
    <text evidence="3">The sequence shown here is derived from an EMBL/GenBank/DDBJ whole genome shotgun (WGS) entry which is preliminary data.</text>
</comment>
<evidence type="ECO:0000259" key="2">
    <source>
        <dbReference type="Pfam" id="PF00487"/>
    </source>
</evidence>
<feature type="transmembrane region" description="Helical" evidence="1">
    <location>
        <begin position="269"/>
        <end position="292"/>
    </location>
</feature>
<accession>A0AAD5YZF6</accession>
<keyword evidence="1" id="KW-0812">Transmembrane</keyword>
<dbReference type="GO" id="GO:0006629">
    <property type="term" value="P:lipid metabolic process"/>
    <property type="evidence" value="ECO:0007669"/>
    <property type="project" value="InterPro"/>
</dbReference>
<keyword evidence="4" id="KW-1185">Reference proteome</keyword>
<keyword evidence="1" id="KW-0472">Membrane</keyword>
<feature type="domain" description="Fatty acid desaturase" evidence="2">
    <location>
        <begin position="91"/>
        <end position="167"/>
    </location>
</feature>
<organism evidence="3 4">
    <name type="scientific">Leucocoprinus birnbaumii</name>
    <dbReference type="NCBI Taxonomy" id="56174"/>
    <lineage>
        <taxon>Eukaryota</taxon>
        <taxon>Fungi</taxon>
        <taxon>Dikarya</taxon>
        <taxon>Basidiomycota</taxon>
        <taxon>Agaricomycotina</taxon>
        <taxon>Agaricomycetes</taxon>
        <taxon>Agaricomycetidae</taxon>
        <taxon>Agaricales</taxon>
        <taxon>Agaricineae</taxon>
        <taxon>Agaricaceae</taxon>
        <taxon>Leucocoprinus</taxon>
    </lineage>
</organism>
<sequence>MSGLQQDKPDLLVVKQNTFVVPDISIKEVRDSIPPHCFNRSTLISSLYLFRDGFGLVLTYKITSIVDSFMKSTLVSVSHPFIYSLARTLLWSLYGLGAGLFAGALFAVGHDCGHQAFSESKFLCDCVGLVIHTLLGVPYFSWRISHAQHHAFTGHMSKDHTHIPRTRSGLGLRPLDPLHENAIGSHVSQTPRAAIWESISETPAATTVRSIAYAVGFNIIKKVLSNANVQKQLFGWPLYLLTNFQGPVHYPKGTNPFNPHAVIFRPRHFWLVVWSDVALGLWIAVLVAWGLRRGTWEVITVYGVPYLWLNHFIVFGSLLQHSDPRIPRYRDSEFTFVRGALTTLDRPILGCNGSFIAWFSGLFSHGFMENHVVHHLCSKIPHYNTWEASISLRKFLLSRGIQSEGAPATWSEVIPKSAGINNPGGNPLSEMQATRNSPNQTIVPFNMSGLQKQLEKQKKVEGKIGWPLCAKDLLLVDCEDSYCTKPKRSLKIRYSIFILDVPEFLEEHSGGPVIISEGSQNARSIFHGGVYDHPNAVYNVIAHILQ</sequence>
<evidence type="ECO:0000313" key="3">
    <source>
        <dbReference type="EMBL" id="KAJ3574407.1"/>
    </source>
</evidence>
<keyword evidence="1" id="KW-1133">Transmembrane helix</keyword>
<name>A0AAD5YZF6_9AGAR</name>
<dbReference type="GO" id="GO:0016491">
    <property type="term" value="F:oxidoreductase activity"/>
    <property type="evidence" value="ECO:0007669"/>
    <property type="project" value="InterPro"/>
</dbReference>
<evidence type="ECO:0000256" key="1">
    <source>
        <dbReference type="SAM" id="Phobius"/>
    </source>
</evidence>
<proteinExistence type="predicted"/>
<feature type="transmembrane region" description="Helical" evidence="1">
    <location>
        <begin position="89"/>
        <end position="108"/>
    </location>
</feature>
<dbReference type="EMBL" id="JANIEX010000069">
    <property type="protein sequence ID" value="KAJ3574407.1"/>
    <property type="molecule type" value="Genomic_DNA"/>
</dbReference>
<evidence type="ECO:0000313" key="4">
    <source>
        <dbReference type="Proteomes" id="UP001213000"/>
    </source>
</evidence>
<dbReference type="Proteomes" id="UP001213000">
    <property type="component" value="Unassembled WGS sequence"/>
</dbReference>
<reference evidence="3" key="1">
    <citation type="submission" date="2022-07" db="EMBL/GenBank/DDBJ databases">
        <title>Genome Sequence of Leucocoprinus birnbaumii.</title>
        <authorList>
            <person name="Buettner E."/>
        </authorList>
    </citation>
    <scope>NUCLEOTIDE SEQUENCE</scope>
    <source>
        <strain evidence="3">VT141</strain>
    </source>
</reference>
<dbReference type="PANTHER" id="PTHR32100">
    <property type="entry name" value="OMEGA-6 FATTY ACID DESATURASE, CHLOROPLASTIC"/>
    <property type="match status" value="1"/>
</dbReference>
<dbReference type="Pfam" id="PF00487">
    <property type="entry name" value="FA_desaturase"/>
    <property type="match status" value="1"/>
</dbReference>
<dbReference type="AlphaFoldDB" id="A0AAD5YZF6"/>
<feature type="transmembrane region" description="Helical" evidence="1">
    <location>
        <begin position="298"/>
        <end position="319"/>
    </location>
</feature>